<evidence type="ECO:0000256" key="3">
    <source>
        <dbReference type="ARBA" id="ARBA00022692"/>
    </source>
</evidence>
<keyword evidence="5 6" id="KW-0472">Membrane</keyword>
<evidence type="ECO:0000313" key="7">
    <source>
        <dbReference type="EMBL" id="PWW04260.1"/>
    </source>
</evidence>
<keyword evidence="3 6" id="KW-0812">Transmembrane</keyword>
<dbReference type="Proteomes" id="UP000246352">
    <property type="component" value="Unassembled WGS sequence"/>
</dbReference>
<keyword evidence="2" id="KW-1003">Cell membrane</keyword>
<feature type="transmembrane region" description="Helical" evidence="6">
    <location>
        <begin position="21"/>
        <end position="48"/>
    </location>
</feature>
<feature type="transmembrane region" description="Helical" evidence="6">
    <location>
        <begin position="240"/>
        <end position="260"/>
    </location>
</feature>
<evidence type="ECO:0000313" key="8">
    <source>
        <dbReference type="Proteomes" id="UP000246352"/>
    </source>
</evidence>
<protein>
    <submittedName>
        <fullName evidence="7">Membrane protein</fullName>
    </submittedName>
</protein>
<evidence type="ECO:0000256" key="1">
    <source>
        <dbReference type="ARBA" id="ARBA00004651"/>
    </source>
</evidence>
<sequence>MGWWLIGRRTVESFFRDRVMLVSAGVTLYVLLAMVPALSIVVSLYGLVSDRHSIAEQLALVERFVPEGGMEILRDQLVRLSSQEASTLSWAVIIAVLISLWSASLGVKGLFEAMNVAYGEQERRSFLHVTGLAFLFTLGGAVLAALALASVVILPWAISFMPVDARMEWVVRALSFMGLALGTVLGLSAIYRWGPDRRSAKWRWVTPGAVFATVSVMTVSAIFSWYVSNFANYSASYGSLGAPIGFLTWLWISVIVVVTGGELNSEVERQTAIDTTLSPDKPMGERGAYVADTLGD</sequence>
<reference evidence="7 8" key="1">
    <citation type="submission" date="2018-05" db="EMBL/GenBank/DDBJ databases">
        <title>Genomic Encyclopedia of Type Strains, Phase IV (KMG-IV): sequencing the most valuable type-strain genomes for metagenomic binning, comparative biology and taxonomic classification.</title>
        <authorList>
            <person name="Goeker M."/>
        </authorList>
    </citation>
    <scope>NUCLEOTIDE SEQUENCE [LARGE SCALE GENOMIC DNA]</scope>
    <source>
        <strain evidence="7 8">DSM 16791</strain>
    </source>
</reference>
<evidence type="ECO:0000256" key="6">
    <source>
        <dbReference type="SAM" id="Phobius"/>
    </source>
</evidence>
<proteinExistence type="predicted"/>
<dbReference type="PANTHER" id="PTHR30213">
    <property type="entry name" value="INNER MEMBRANE PROTEIN YHJD"/>
    <property type="match status" value="1"/>
</dbReference>
<feature type="transmembrane region" description="Helical" evidence="6">
    <location>
        <begin position="88"/>
        <end position="111"/>
    </location>
</feature>
<evidence type="ECO:0000256" key="5">
    <source>
        <dbReference type="ARBA" id="ARBA00023136"/>
    </source>
</evidence>
<dbReference type="NCBIfam" id="TIGR00765">
    <property type="entry name" value="yihY_not_rbn"/>
    <property type="match status" value="1"/>
</dbReference>
<keyword evidence="4 6" id="KW-1133">Transmembrane helix</keyword>
<dbReference type="EMBL" id="QGTR01000001">
    <property type="protein sequence ID" value="PWW04260.1"/>
    <property type="molecule type" value="Genomic_DNA"/>
</dbReference>
<comment type="subcellular location">
    <subcellularLocation>
        <location evidence="1">Cell membrane</location>
        <topology evidence="1">Multi-pass membrane protein</topology>
    </subcellularLocation>
</comment>
<dbReference type="PANTHER" id="PTHR30213:SF0">
    <property type="entry name" value="UPF0761 MEMBRANE PROTEIN YIHY"/>
    <property type="match status" value="1"/>
</dbReference>
<dbReference type="Pfam" id="PF03631">
    <property type="entry name" value="Virul_fac_BrkB"/>
    <property type="match status" value="1"/>
</dbReference>
<accession>A0A317PXN5</accession>
<gene>
    <name evidence="7" type="ORF">DFR52_101955</name>
</gene>
<feature type="transmembrane region" description="Helical" evidence="6">
    <location>
        <begin position="132"/>
        <end position="158"/>
    </location>
</feature>
<dbReference type="InterPro" id="IPR017039">
    <property type="entry name" value="Virul_fac_BrkB"/>
</dbReference>
<comment type="caution">
    <text evidence="7">The sequence shown here is derived from an EMBL/GenBank/DDBJ whole genome shotgun (WGS) entry which is preliminary data.</text>
</comment>
<name>A0A317PXN5_9HYPH</name>
<keyword evidence="8" id="KW-1185">Reference proteome</keyword>
<evidence type="ECO:0000256" key="2">
    <source>
        <dbReference type="ARBA" id="ARBA00022475"/>
    </source>
</evidence>
<feature type="transmembrane region" description="Helical" evidence="6">
    <location>
        <begin position="205"/>
        <end position="228"/>
    </location>
</feature>
<dbReference type="PIRSF" id="PIRSF035875">
    <property type="entry name" value="RNase_BN"/>
    <property type="match status" value="1"/>
</dbReference>
<evidence type="ECO:0000256" key="4">
    <source>
        <dbReference type="ARBA" id="ARBA00022989"/>
    </source>
</evidence>
<dbReference type="GO" id="GO:0005886">
    <property type="term" value="C:plasma membrane"/>
    <property type="evidence" value="ECO:0007669"/>
    <property type="project" value="UniProtKB-SubCell"/>
</dbReference>
<feature type="transmembrane region" description="Helical" evidence="6">
    <location>
        <begin position="170"/>
        <end position="193"/>
    </location>
</feature>
<dbReference type="AlphaFoldDB" id="A0A317PXN5"/>
<organism evidence="7 8">
    <name type="scientific">Hoeflea marina</name>
    <dbReference type="NCBI Taxonomy" id="274592"/>
    <lineage>
        <taxon>Bacteria</taxon>
        <taxon>Pseudomonadati</taxon>
        <taxon>Pseudomonadota</taxon>
        <taxon>Alphaproteobacteria</taxon>
        <taxon>Hyphomicrobiales</taxon>
        <taxon>Rhizobiaceae</taxon>
        <taxon>Hoeflea</taxon>
    </lineage>
</organism>